<keyword evidence="2" id="KW-1185">Reference proteome</keyword>
<evidence type="ECO:0000313" key="2">
    <source>
        <dbReference type="Proteomes" id="UP000648663"/>
    </source>
</evidence>
<protein>
    <submittedName>
        <fullName evidence="1">Uncharacterized protein</fullName>
    </submittedName>
</protein>
<name>A0ABQ2GAW2_9ACTN</name>
<reference evidence="2" key="1">
    <citation type="journal article" date="2019" name="Int. J. Syst. Evol. Microbiol.">
        <title>The Global Catalogue of Microorganisms (GCM) 10K type strain sequencing project: providing services to taxonomists for standard genome sequencing and annotation.</title>
        <authorList>
            <consortium name="The Broad Institute Genomics Platform"/>
            <consortium name="The Broad Institute Genome Sequencing Center for Infectious Disease"/>
            <person name="Wu L."/>
            <person name="Ma J."/>
        </authorList>
    </citation>
    <scope>NUCLEOTIDE SEQUENCE [LARGE SCALE GENOMIC DNA]</scope>
    <source>
        <strain evidence="2">CGMCC 4.5581</strain>
    </source>
</reference>
<gene>
    <name evidence="1" type="ORF">GCM10011589_45290</name>
</gene>
<proteinExistence type="predicted"/>
<evidence type="ECO:0000313" key="1">
    <source>
        <dbReference type="EMBL" id="GGL83835.1"/>
    </source>
</evidence>
<dbReference type="EMBL" id="BMMI01000012">
    <property type="protein sequence ID" value="GGL83835.1"/>
    <property type="molecule type" value="Genomic_DNA"/>
</dbReference>
<accession>A0ABQ2GAW2</accession>
<sequence>MGLDAVLEFFADESPVSARRTARRSAAELRGWVRSSFRRAAAWGAVAPFVVPAPRSSSVATEVEQ</sequence>
<comment type="caution">
    <text evidence="1">The sequence shown here is derived from an EMBL/GenBank/DDBJ whole genome shotgun (WGS) entry which is preliminary data.</text>
</comment>
<organism evidence="1 2">
    <name type="scientific">Modestobacter marinus</name>
    <dbReference type="NCBI Taxonomy" id="477641"/>
    <lineage>
        <taxon>Bacteria</taxon>
        <taxon>Bacillati</taxon>
        <taxon>Actinomycetota</taxon>
        <taxon>Actinomycetes</taxon>
        <taxon>Geodermatophilales</taxon>
        <taxon>Geodermatophilaceae</taxon>
        <taxon>Modestobacter</taxon>
    </lineage>
</organism>
<dbReference type="Proteomes" id="UP000648663">
    <property type="component" value="Unassembled WGS sequence"/>
</dbReference>